<evidence type="ECO:0000256" key="1">
    <source>
        <dbReference type="ARBA" id="ARBA00002850"/>
    </source>
</evidence>
<keyword evidence="2" id="KW-0808">Transferase</keyword>
<dbReference type="OrthoDB" id="9801500at2"/>
<dbReference type="EMBL" id="RJLM01000001">
    <property type="protein sequence ID" value="RWX56882.1"/>
    <property type="molecule type" value="Genomic_DNA"/>
</dbReference>
<proteinExistence type="predicted"/>
<reference evidence="2 3" key="1">
    <citation type="submission" date="2018-11" db="EMBL/GenBank/DDBJ databases">
        <title>Photobacterium sp. BEI247 sp. nov., a marine bacterium isolated from Yongle Blue Hole in the South China Sea.</title>
        <authorList>
            <person name="Wang X."/>
        </authorList>
    </citation>
    <scope>NUCLEOTIDE SEQUENCE [LARGE SCALE GENOMIC DNA]</scope>
    <source>
        <strain evidence="3">BEI247</strain>
    </source>
</reference>
<dbReference type="NCBIfam" id="TIGR03527">
    <property type="entry name" value="selenium_YedF"/>
    <property type="match status" value="1"/>
</dbReference>
<gene>
    <name evidence="2" type="primary">yedF</name>
    <name evidence="2" type="ORF">EDI28_02215</name>
</gene>
<dbReference type="SUPFAM" id="SSF75169">
    <property type="entry name" value="DsrEFH-like"/>
    <property type="match status" value="1"/>
</dbReference>
<comment type="function">
    <text evidence="1">Could be part of a sulfur-relay system.</text>
</comment>
<dbReference type="Pfam" id="PF02635">
    <property type="entry name" value="DsrE"/>
    <property type="match status" value="1"/>
</dbReference>
<dbReference type="Proteomes" id="UP000287563">
    <property type="component" value="Unassembled WGS sequence"/>
</dbReference>
<dbReference type="GO" id="GO:0016740">
    <property type="term" value="F:transferase activity"/>
    <property type="evidence" value="ECO:0007669"/>
    <property type="project" value="UniProtKB-KW"/>
</dbReference>
<comment type="caution">
    <text evidence="2">The sequence shown here is derived from an EMBL/GenBank/DDBJ whole genome shotgun (WGS) entry which is preliminary data.</text>
</comment>
<accession>A0A3S3RB79</accession>
<evidence type="ECO:0000313" key="3">
    <source>
        <dbReference type="Proteomes" id="UP000287563"/>
    </source>
</evidence>
<dbReference type="InterPro" id="IPR019870">
    <property type="entry name" value="Se_metab_YedF"/>
</dbReference>
<dbReference type="RefSeq" id="WP_128782199.1">
    <property type="nucleotide sequence ID" value="NZ_RJLM01000001.1"/>
</dbReference>
<dbReference type="InterPro" id="IPR027396">
    <property type="entry name" value="DsrEFH-like"/>
</dbReference>
<keyword evidence="3" id="KW-1185">Reference proteome</keyword>
<evidence type="ECO:0000313" key="2">
    <source>
        <dbReference type="EMBL" id="RWX56882.1"/>
    </source>
</evidence>
<name>A0A3S3RB79_9GAMM</name>
<sequence length="188" mass="20714">MKNKIDVRGISQQQALNQLEKALEDQSIKTVEILSSEQDSTSTLINYLSNKGVAVEEVLQTPEGQTIIANISRKQIMTQKSYVVGNDTLGQGNEVIGQKLMNAFFNVSSDYEQVPASIFFVNTGAKLCVEQADTVDALRKLQEKGTDIIVCGTCLDFFEIKDKLAVGRIGTMHDLIAIYHGQEQVISL</sequence>
<organism evidence="2 3">
    <name type="scientific">Photobacterium chitinilyticum</name>
    <dbReference type="NCBI Taxonomy" id="2485123"/>
    <lineage>
        <taxon>Bacteria</taxon>
        <taxon>Pseudomonadati</taxon>
        <taxon>Pseudomonadota</taxon>
        <taxon>Gammaproteobacteria</taxon>
        <taxon>Vibrionales</taxon>
        <taxon>Vibrionaceae</taxon>
        <taxon>Photobacterium</taxon>
    </lineage>
</organism>
<dbReference type="InterPro" id="IPR003787">
    <property type="entry name" value="Sulphur_relay_DsrE/F-like"/>
</dbReference>
<dbReference type="AlphaFoldDB" id="A0A3S3RB79"/>
<protein>
    <submittedName>
        <fullName evidence="2">Sulfurtransferase-like selenium metabolism protein YedF</fullName>
    </submittedName>
</protein>